<keyword evidence="5 6" id="KW-0472">Membrane</keyword>
<dbReference type="Pfam" id="PF09775">
    <property type="entry name" value="Keratin_assoc"/>
    <property type="match status" value="1"/>
</dbReference>
<evidence type="ECO:0000256" key="3">
    <source>
        <dbReference type="ARBA" id="ARBA00022692"/>
    </source>
</evidence>
<dbReference type="Proteomes" id="UP000037069">
    <property type="component" value="Unassembled WGS sequence"/>
</dbReference>
<sequence length="143" mass="15852">MIEKPVHPKAHLGSAIISCILSLVIYGTLRFYAEWFTSTQLTTIFGGFVSSWLFLFSLTSLSNVEMLVFGDDFASKFIPEILICLIMSVLAAGVVHRVCATTCILFSILALYFVDRISNDCYHKSTITPEAIHPRKGGGKKNK</sequence>
<evidence type="ECO:0000256" key="2">
    <source>
        <dbReference type="ARBA" id="ARBA00007279"/>
    </source>
</evidence>
<proteinExistence type="inferred from homology"/>
<name>A0A0L0CMW5_LUCCU</name>
<dbReference type="STRING" id="7375.A0A0L0CMW5"/>
<dbReference type="PANTHER" id="PTHR32001:SF1">
    <property type="entry name" value="KERATINOCYTE-ASSOCIATED PROTEIN 2"/>
    <property type="match status" value="1"/>
</dbReference>
<keyword evidence="8" id="KW-1185">Reference proteome</keyword>
<dbReference type="GO" id="GO:0016020">
    <property type="term" value="C:membrane"/>
    <property type="evidence" value="ECO:0007669"/>
    <property type="project" value="UniProtKB-SubCell"/>
</dbReference>
<dbReference type="PANTHER" id="PTHR32001">
    <property type="entry name" value="KERATINOCYTE-ASSOCIATED PROTEIN 2"/>
    <property type="match status" value="1"/>
</dbReference>
<feature type="transmembrane region" description="Helical" evidence="6">
    <location>
        <begin position="12"/>
        <end position="32"/>
    </location>
</feature>
<dbReference type="OMA" id="ITIYYMN"/>
<feature type="transmembrane region" description="Helical" evidence="6">
    <location>
        <begin position="44"/>
        <end position="69"/>
    </location>
</feature>
<evidence type="ECO:0000313" key="8">
    <source>
        <dbReference type="Proteomes" id="UP000037069"/>
    </source>
</evidence>
<evidence type="ECO:0000313" key="7">
    <source>
        <dbReference type="EMBL" id="KNC32784.1"/>
    </source>
</evidence>
<evidence type="ECO:0000256" key="1">
    <source>
        <dbReference type="ARBA" id="ARBA00004141"/>
    </source>
</evidence>
<dbReference type="OrthoDB" id="1111004at2759"/>
<feature type="transmembrane region" description="Helical" evidence="6">
    <location>
        <begin position="81"/>
        <end position="114"/>
    </location>
</feature>
<keyword evidence="4 6" id="KW-1133">Transmembrane helix</keyword>
<dbReference type="InterPro" id="IPR018614">
    <property type="entry name" value="KRTCAP2"/>
</dbReference>
<protein>
    <submittedName>
        <fullName evidence="7">Uncharacterized protein</fullName>
    </submittedName>
</protein>
<organism evidence="7 8">
    <name type="scientific">Lucilia cuprina</name>
    <name type="common">Green bottle fly</name>
    <name type="synonym">Australian sheep blowfly</name>
    <dbReference type="NCBI Taxonomy" id="7375"/>
    <lineage>
        <taxon>Eukaryota</taxon>
        <taxon>Metazoa</taxon>
        <taxon>Ecdysozoa</taxon>
        <taxon>Arthropoda</taxon>
        <taxon>Hexapoda</taxon>
        <taxon>Insecta</taxon>
        <taxon>Pterygota</taxon>
        <taxon>Neoptera</taxon>
        <taxon>Endopterygota</taxon>
        <taxon>Diptera</taxon>
        <taxon>Brachycera</taxon>
        <taxon>Muscomorpha</taxon>
        <taxon>Oestroidea</taxon>
        <taxon>Calliphoridae</taxon>
        <taxon>Luciliinae</taxon>
        <taxon>Lucilia</taxon>
    </lineage>
</organism>
<keyword evidence="3 6" id="KW-0812">Transmembrane</keyword>
<evidence type="ECO:0000256" key="4">
    <source>
        <dbReference type="ARBA" id="ARBA00022989"/>
    </source>
</evidence>
<reference evidence="7 8" key="1">
    <citation type="journal article" date="2015" name="Nat. Commun.">
        <title>Lucilia cuprina genome unlocks parasitic fly biology to underpin future interventions.</title>
        <authorList>
            <person name="Anstead C.A."/>
            <person name="Korhonen P.K."/>
            <person name="Young N.D."/>
            <person name="Hall R.S."/>
            <person name="Jex A.R."/>
            <person name="Murali S.C."/>
            <person name="Hughes D.S."/>
            <person name="Lee S.F."/>
            <person name="Perry T."/>
            <person name="Stroehlein A.J."/>
            <person name="Ansell B.R."/>
            <person name="Breugelmans B."/>
            <person name="Hofmann A."/>
            <person name="Qu J."/>
            <person name="Dugan S."/>
            <person name="Lee S.L."/>
            <person name="Chao H."/>
            <person name="Dinh H."/>
            <person name="Han Y."/>
            <person name="Doddapaneni H.V."/>
            <person name="Worley K.C."/>
            <person name="Muzny D.M."/>
            <person name="Ioannidis P."/>
            <person name="Waterhouse R.M."/>
            <person name="Zdobnov E.M."/>
            <person name="James P.J."/>
            <person name="Bagnall N.H."/>
            <person name="Kotze A.C."/>
            <person name="Gibbs R.A."/>
            <person name="Richards S."/>
            <person name="Batterham P."/>
            <person name="Gasser R.B."/>
        </authorList>
    </citation>
    <scope>NUCLEOTIDE SEQUENCE [LARGE SCALE GENOMIC DNA]</scope>
    <source>
        <strain evidence="7 8">LS</strain>
        <tissue evidence="7">Full body</tissue>
    </source>
</reference>
<comment type="caution">
    <text evidence="7">The sequence shown here is derived from an EMBL/GenBank/DDBJ whole genome shotgun (WGS) entry which is preliminary data.</text>
</comment>
<dbReference type="EMBL" id="JRES01000266">
    <property type="protein sequence ID" value="KNC32784.1"/>
    <property type="molecule type" value="Genomic_DNA"/>
</dbReference>
<dbReference type="AlphaFoldDB" id="A0A0L0CMW5"/>
<comment type="similarity">
    <text evidence="2">Belongs to the KRTCAP2 family.</text>
</comment>
<accession>A0A0L0CMW5</accession>
<gene>
    <name evidence="7" type="ORF">FF38_00246</name>
</gene>
<evidence type="ECO:0000256" key="5">
    <source>
        <dbReference type="ARBA" id="ARBA00023136"/>
    </source>
</evidence>
<evidence type="ECO:0000256" key="6">
    <source>
        <dbReference type="SAM" id="Phobius"/>
    </source>
</evidence>
<comment type="subcellular location">
    <subcellularLocation>
        <location evidence="1">Membrane</location>
        <topology evidence="1">Multi-pass membrane protein</topology>
    </subcellularLocation>
</comment>